<comment type="caution">
    <text evidence="3">The sequence shown here is derived from an EMBL/GenBank/DDBJ whole genome shotgun (WGS) entry which is preliminary data.</text>
</comment>
<evidence type="ECO:0000313" key="3">
    <source>
        <dbReference type="EMBL" id="MFC2948490.1"/>
    </source>
</evidence>
<sequence>MIKGWLIYRKEDAAANETYIEWMKEEAAWQGLLLKLIYREEITMGITEKGHGIWKNDKFLPPPEFAINRAVDPLLSFHLENMGIPVFNPSEVSRICNDKAWTHQYVQKMGVPMTDSLFYRKTDLPPAPPLNLPIVVKESGGRGGKEVYIIHTAEDWKQVRGKLADTTILVQSADVQLGKDLRVFVVGKQVTAAVLRENQHDFRANYKLGGSASLYQLTGKEMDIVQKITSHFPFGMVGIDFLIDHDGNLLFNEIEDVVGSRTLSQVNGPNIVCEYMTYIRKHMEKRHSI</sequence>
<keyword evidence="1" id="KW-0547">Nucleotide-binding</keyword>
<dbReference type="Gene3D" id="3.40.50.20">
    <property type="match status" value="1"/>
</dbReference>
<evidence type="ECO:0000259" key="2">
    <source>
        <dbReference type="PROSITE" id="PS50975"/>
    </source>
</evidence>
<evidence type="ECO:0000256" key="1">
    <source>
        <dbReference type="PROSITE-ProRule" id="PRU00409"/>
    </source>
</evidence>
<dbReference type="InterPro" id="IPR013651">
    <property type="entry name" value="ATP-grasp_RimK-type"/>
</dbReference>
<accession>A0ABV7A648</accession>
<keyword evidence="1" id="KW-0067">ATP-binding</keyword>
<dbReference type="GO" id="GO:0016874">
    <property type="term" value="F:ligase activity"/>
    <property type="evidence" value="ECO:0007669"/>
    <property type="project" value="UniProtKB-KW"/>
</dbReference>
<dbReference type="PANTHER" id="PTHR21621">
    <property type="entry name" value="RIBOSOMAL PROTEIN S6 MODIFICATION PROTEIN"/>
    <property type="match status" value="1"/>
</dbReference>
<feature type="domain" description="ATP-grasp" evidence="2">
    <location>
        <begin position="103"/>
        <end position="280"/>
    </location>
</feature>
<evidence type="ECO:0000313" key="4">
    <source>
        <dbReference type="Proteomes" id="UP001595387"/>
    </source>
</evidence>
<name>A0ABV7A648_9BACI</name>
<dbReference type="Pfam" id="PF08443">
    <property type="entry name" value="RimK"/>
    <property type="match status" value="1"/>
</dbReference>
<reference evidence="4" key="1">
    <citation type="journal article" date="2019" name="Int. J. Syst. Evol. Microbiol.">
        <title>The Global Catalogue of Microorganisms (GCM) 10K type strain sequencing project: providing services to taxonomists for standard genome sequencing and annotation.</title>
        <authorList>
            <consortium name="The Broad Institute Genomics Platform"/>
            <consortium name="The Broad Institute Genome Sequencing Center for Infectious Disease"/>
            <person name="Wu L."/>
            <person name="Ma J."/>
        </authorList>
    </citation>
    <scope>NUCLEOTIDE SEQUENCE [LARGE SCALE GENOMIC DNA]</scope>
    <source>
        <strain evidence="4">KCTC 13193</strain>
    </source>
</reference>
<gene>
    <name evidence="3" type="ORF">ACFODW_09075</name>
</gene>
<dbReference type="EMBL" id="JBHRRZ010000015">
    <property type="protein sequence ID" value="MFC2948490.1"/>
    <property type="molecule type" value="Genomic_DNA"/>
</dbReference>
<protein>
    <submittedName>
        <fullName evidence="3">RimK family alpha-L-glutamate ligase</fullName>
    </submittedName>
</protein>
<dbReference type="InterPro" id="IPR011761">
    <property type="entry name" value="ATP-grasp"/>
</dbReference>
<proteinExistence type="predicted"/>
<keyword evidence="3" id="KW-0436">Ligase</keyword>
<dbReference type="RefSeq" id="WP_390305536.1">
    <property type="nucleotide sequence ID" value="NZ_JBHRRZ010000015.1"/>
</dbReference>
<organism evidence="3 4">
    <name type="scientific">Virgibacillus sediminis</name>
    <dbReference type="NCBI Taxonomy" id="202260"/>
    <lineage>
        <taxon>Bacteria</taxon>
        <taxon>Bacillati</taxon>
        <taxon>Bacillota</taxon>
        <taxon>Bacilli</taxon>
        <taxon>Bacillales</taxon>
        <taxon>Bacillaceae</taxon>
        <taxon>Virgibacillus</taxon>
    </lineage>
</organism>
<dbReference type="SUPFAM" id="SSF56059">
    <property type="entry name" value="Glutathione synthetase ATP-binding domain-like"/>
    <property type="match status" value="1"/>
</dbReference>
<dbReference type="Gene3D" id="3.30.470.20">
    <property type="entry name" value="ATP-grasp fold, B domain"/>
    <property type="match status" value="1"/>
</dbReference>
<keyword evidence="4" id="KW-1185">Reference proteome</keyword>
<dbReference type="PANTHER" id="PTHR21621:SF0">
    <property type="entry name" value="BETA-CITRYLGLUTAMATE SYNTHASE B-RELATED"/>
    <property type="match status" value="1"/>
</dbReference>
<dbReference type="PROSITE" id="PS50975">
    <property type="entry name" value="ATP_GRASP"/>
    <property type="match status" value="1"/>
</dbReference>
<dbReference type="Proteomes" id="UP001595387">
    <property type="component" value="Unassembled WGS sequence"/>
</dbReference>